<dbReference type="CDD" id="cd00067">
    <property type="entry name" value="GAL4"/>
    <property type="match status" value="1"/>
</dbReference>
<dbReference type="KEGG" id="tdl:TDEL_0B06360"/>
<dbReference type="PANTHER" id="PTHR31668">
    <property type="entry name" value="GLUCOSE TRANSPORT TRANSCRIPTION REGULATOR RGT1-RELATED-RELATED"/>
    <property type="match status" value="1"/>
</dbReference>
<evidence type="ECO:0000259" key="8">
    <source>
        <dbReference type="PROSITE" id="PS50048"/>
    </source>
</evidence>
<feature type="domain" description="Zn(2)-C6 fungal-type" evidence="8">
    <location>
        <begin position="48"/>
        <end position="80"/>
    </location>
</feature>
<feature type="region of interest" description="Disordered" evidence="7">
    <location>
        <begin position="81"/>
        <end position="123"/>
    </location>
</feature>
<dbReference type="InterPro" id="IPR036864">
    <property type="entry name" value="Zn2-C6_fun-type_DNA-bd_sf"/>
</dbReference>
<feature type="compositionally biased region" description="Polar residues" evidence="7">
    <location>
        <begin position="377"/>
        <end position="397"/>
    </location>
</feature>
<evidence type="ECO:0000313" key="9">
    <source>
        <dbReference type="EMBL" id="CCE90765.1"/>
    </source>
</evidence>
<gene>
    <name evidence="9" type="primary">TDEL0B06360</name>
    <name evidence="9" type="ORF">TDEL_0B06360</name>
</gene>
<dbReference type="GO" id="GO:0001227">
    <property type="term" value="F:DNA-binding transcription repressor activity, RNA polymerase II-specific"/>
    <property type="evidence" value="ECO:0007669"/>
    <property type="project" value="EnsemblFungi"/>
</dbReference>
<keyword evidence="1" id="KW-0479">Metal-binding</keyword>
<dbReference type="Proteomes" id="UP000005627">
    <property type="component" value="Chromosome 2"/>
</dbReference>
<evidence type="ECO:0000256" key="7">
    <source>
        <dbReference type="SAM" id="MobiDB-lite"/>
    </source>
</evidence>
<feature type="compositionally biased region" description="Basic residues" evidence="7">
    <location>
        <begin position="361"/>
        <end position="374"/>
    </location>
</feature>
<sequence length="981" mass="110010">MSKALGEAQSSGDMAKSSRTSSSGSARNEESNSPPGSVSKKRTKASRACDQCRKRKIKCDFSEEKGICTSCSKNADRCAFDRVPLKRGPSKGYVRGHSRTRSVTSQQDGTDVPSPPSRSNSVLLPPLAQYLPQPGAKSATAATAAPTTTVNASMGQQQFWKVPYHEFPNQRRGSIDSLQSDLSVGKGVSEQLLYTTPTGSQNLQSANPATGNNDFANGYWSFIRNSNSVVAPEEFAEIRRKSGSFPPLLRHPSNASISQQQQQQQQQPSANTLYPYSQFTQQQPPQGKTSMSSFGQFGSNGFESRNGSIASEGMSPSAPGIYQSGPMTQSTSNNPKAVTTTAPSQPLDRADSVSSGTPSKNSKRRKRNISQRRGQRADSNVSMTSENSSIRPPSCESSYGKPTIIYGQISDVNLIDTYYEFIHVGFPIIPLNKKTLTNEILLINTQPISTIHEINNYVILWFRNALELLVRISLKKRYNQFFEAPRNDNENNEFENSGDNTKKRESNENDDFLENKALFISALNECLQKNVDIHPKFRENRQEISPKIEIIYLSTFILLNYILAFVGYDNSFVLGMSVTIFKEFKVFEQFIWGDIQDQYDEMSIAFKRLYFSLVIFDSLQSCCYGGAKLLNVPIQGATEKLFKRDPENSKWDIDEDPFEIKCILQTLKLGELITDFVSNRRSVCDVTGQKLLWEPNECFNFMQQSNVDEPLTTVQIFHDFLLIKNEFTNKLLSIQDSQRSPLDLCMSLTNSLCTLISLTLRILTLIMKLNPTNRIDYNYRPTAPTGNEPVSKNSTGSIQQTKLAINRNGSDFYQKLLGLQQNKESGYSEILKGVISPYSIAILHEIRNTNELLQQMPTSLIGIVMTIPANPEREDQAKSQELVVKLSNSMNEVVQITSLLNLIKPVKMCEQDASTMSSWRYLADKDDTLSIMQRLYKYRTQQTQIQPQDNKDATTKAQPTALDNLTEVGWKLLDDKELGWF</sequence>
<keyword evidence="4" id="KW-0238">DNA-binding</keyword>
<dbReference type="OrthoDB" id="5426978at2759"/>
<dbReference type="EMBL" id="HE616743">
    <property type="protein sequence ID" value="CCE90765.1"/>
    <property type="molecule type" value="Genomic_DNA"/>
</dbReference>
<feature type="region of interest" description="Disordered" evidence="7">
    <location>
        <begin position="243"/>
        <end position="397"/>
    </location>
</feature>
<dbReference type="HOGENOM" id="CLU_006525_0_0_1"/>
<dbReference type="Pfam" id="PF00172">
    <property type="entry name" value="Zn_clus"/>
    <property type="match status" value="1"/>
</dbReference>
<dbReference type="GeneID" id="11505081"/>
<dbReference type="GO" id="GO:0006006">
    <property type="term" value="P:glucose metabolic process"/>
    <property type="evidence" value="ECO:0007669"/>
    <property type="project" value="EnsemblFungi"/>
</dbReference>
<accession>G8ZQ71</accession>
<evidence type="ECO:0000256" key="2">
    <source>
        <dbReference type="ARBA" id="ARBA00022833"/>
    </source>
</evidence>
<dbReference type="PANTHER" id="PTHR31668:SF26">
    <property type="entry name" value="GLUCOSE TRANSPORT TRANSCRIPTION REGULATOR RGT1-RELATED"/>
    <property type="match status" value="1"/>
</dbReference>
<dbReference type="AlphaFoldDB" id="G8ZQ71"/>
<dbReference type="RefSeq" id="XP_003679976.1">
    <property type="nucleotide sequence ID" value="XM_003679928.1"/>
</dbReference>
<dbReference type="Gene3D" id="4.10.240.10">
    <property type="entry name" value="Zn(2)-C6 fungal-type DNA-binding domain"/>
    <property type="match status" value="1"/>
</dbReference>
<keyword evidence="3" id="KW-0805">Transcription regulation</keyword>
<evidence type="ECO:0000256" key="6">
    <source>
        <dbReference type="ARBA" id="ARBA00023242"/>
    </source>
</evidence>
<proteinExistence type="predicted"/>
<evidence type="ECO:0000256" key="4">
    <source>
        <dbReference type="ARBA" id="ARBA00023125"/>
    </source>
</evidence>
<evidence type="ECO:0000256" key="3">
    <source>
        <dbReference type="ARBA" id="ARBA00023015"/>
    </source>
</evidence>
<evidence type="ECO:0000256" key="1">
    <source>
        <dbReference type="ARBA" id="ARBA00022723"/>
    </source>
</evidence>
<dbReference type="GO" id="GO:0000978">
    <property type="term" value="F:RNA polymerase II cis-regulatory region sequence-specific DNA binding"/>
    <property type="evidence" value="ECO:0007669"/>
    <property type="project" value="EnsemblFungi"/>
</dbReference>
<keyword evidence="2" id="KW-0862">Zinc</keyword>
<keyword evidence="6" id="KW-0539">Nucleus</keyword>
<dbReference type="InterPro" id="IPR050797">
    <property type="entry name" value="Carb_Metab_Trans_Reg"/>
</dbReference>
<organism evidence="9 10">
    <name type="scientific">Torulaspora delbrueckii</name>
    <name type="common">Yeast</name>
    <name type="synonym">Candida colliculosa</name>
    <dbReference type="NCBI Taxonomy" id="4950"/>
    <lineage>
        <taxon>Eukaryota</taxon>
        <taxon>Fungi</taxon>
        <taxon>Dikarya</taxon>
        <taxon>Ascomycota</taxon>
        <taxon>Saccharomycotina</taxon>
        <taxon>Saccharomycetes</taxon>
        <taxon>Saccharomycetales</taxon>
        <taxon>Saccharomycetaceae</taxon>
        <taxon>Torulaspora</taxon>
    </lineage>
</organism>
<keyword evidence="10" id="KW-1185">Reference proteome</keyword>
<dbReference type="STRING" id="1076872.G8ZQ71"/>
<dbReference type="InterPro" id="IPR001138">
    <property type="entry name" value="Zn2Cys6_DnaBD"/>
</dbReference>
<dbReference type="SMART" id="SM00066">
    <property type="entry name" value="GAL4"/>
    <property type="match status" value="1"/>
</dbReference>
<evidence type="ECO:0000256" key="5">
    <source>
        <dbReference type="ARBA" id="ARBA00023163"/>
    </source>
</evidence>
<feature type="compositionally biased region" description="Polar residues" evidence="7">
    <location>
        <begin position="268"/>
        <end position="309"/>
    </location>
</feature>
<protein>
    <recommendedName>
        <fullName evidence="8">Zn(2)-C6 fungal-type domain-containing protein</fullName>
    </recommendedName>
</protein>
<dbReference type="GO" id="GO:0001228">
    <property type="term" value="F:DNA-binding transcription activator activity, RNA polymerase II-specific"/>
    <property type="evidence" value="ECO:0007669"/>
    <property type="project" value="EnsemblFungi"/>
</dbReference>
<dbReference type="SUPFAM" id="SSF57701">
    <property type="entry name" value="Zn2/Cys6 DNA-binding domain"/>
    <property type="match status" value="1"/>
</dbReference>
<dbReference type="FunCoup" id="G8ZQ71">
    <property type="interactions" value="380"/>
</dbReference>
<name>G8ZQ71_TORDE</name>
<dbReference type="GO" id="GO:0005634">
    <property type="term" value="C:nucleus"/>
    <property type="evidence" value="ECO:0007669"/>
    <property type="project" value="EnsemblFungi"/>
</dbReference>
<dbReference type="eggNOG" id="ENOG502QRVJ">
    <property type="taxonomic scope" value="Eukaryota"/>
</dbReference>
<feature type="region of interest" description="Disordered" evidence="7">
    <location>
        <begin position="1"/>
        <end position="52"/>
    </location>
</feature>
<dbReference type="GO" id="GO:0008270">
    <property type="term" value="F:zinc ion binding"/>
    <property type="evidence" value="ECO:0007669"/>
    <property type="project" value="InterPro"/>
</dbReference>
<keyword evidence="5" id="KW-0804">Transcription</keyword>
<dbReference type="InParanoid" id="G8ZQ71"/>
<dbReference type="PROSITE" id="PS00463">
    <property type="entry name" value="ZN2_CY6_FUNGAL_1"/>
    <property type="match status" value="1"/>
</dbReference>
<reference evidence="9 10" key="1">
    <citation type="journal article" date="2011" name="Proc. Natl. Acad. Sci. U.S.A.">
        <title>Evolutionary erosion of yeast sex chromosomes by mating-type switching accidents.</title>
        <authorList>
            <person name="Gordon J.L."/>
            <person name="Armisen D."/>
            <person name="Proux-Wera E."/>
            <person name="Oheigeartaigh S.S."/>
            <person name="Byrne K.P."/>
            <person name="Wolfe K.H."/>
        </authorList>
    </citation>
    <scope>NUCLEOTIDE SEQUENCE [LARGE SCALE GENOMIC DNA]</scope>
    <source>
        <strain evidence="10">ATCC 10662 / CBS 1146 / NBRC 0425 / NCYC 2629 / NRRL Y-866</strain>
    </source>
</reference>
<dbReference type="PROSITE" id="PS50048">
    <property type="entry name" value="ZN2_CY6_FUNGAL_2"/>
    <property type="match status" value="1"/>
</dbReference>
<evidence type="ECO:0000313" key="10">
    <source>
        <dbReference type="Proteomes" id="UP000005627"/>
    </source>
</evidence>
<feature type="compositionally biased region" description="Polar residues" evidence="7">
    <location>
        <begin position="325"/>
        <end position="344"/>
    </location>
</feature>